<dbReference type="Proteomes" id="UP000600547">
    <property type="component" value="Unassembled WGS sequence"/>
</dbReference>
<dbReference type="SUPFAM" id="SSF52172">
    <property type="entry name" value="CheY-like"/>
    <property type="match status" value="1"/>
</dbReference>
<keyword evidence="4" id="KW-1185">Reference proteome</keyword>
<dbReference type="Pfam" id="PF00072">
    <property type="entry name" value="Response_reg"/>
    <property type="match status" value="1"/>
</dbReference>
<keyword evidence="1" id="KW-0597">Phosphoprotein</keyword>
<feature type="modified residue" description="4-aspartylphosphate" evidence="1">
    <location>
        <position position="64"/>
    </location>
</feature>
<organism evidence="3 4">
    <name type="scientific">Deinococcus arenae</name>
    <dbReference type="NCBI Taxonomy" id="1452751"/>
    <lineage>
        <taxon>Bacteria</taxon>
        <taxon>Thermotogati</taxon>
        <taxon>Deinococcota</taxon>
        <taxon>Deinococci</taxon>
        <taxon>Deinococcales</taxon>
        <taxon>Deinococcaceae</taxon>
        <taxon>Deinococcus</taxon>
    </lineage>
</organism>
<dbReference type="PANTHER" id="PTHR44520:SF2">
    <property type="entry name" value="RESPONSE REGULATOR RCP1"/>
    <property type="match status" value="1"/>
</dbReference>
<gene>
    <name evidence="3" type="ORF">GCM10008956_12340</name>
</gene>
<sequence length="141" mass="15984">MTTASPQLLRVLLIDDNPADRLLAEEAFAEHAGVVTVSTCEDGPEALQRLQDERITLPDVVILDLNMPQMSGFDVIQAIRTVPRIRHLPVVILSTSDRPQDVARAYDLLASSYMVKSRDFPGFVQQIEHFANFWYDCRFPR</sequence>
<dbReference type="InterPro" id="IPR052893">
    <property type="entry name" value="TCS_response_regulator"/>
</dbReference>
<evidence type="ECO:0000313" key="3">
    <source>
        <dbReference type="EMBL" id="GGM37380.1"/>
    </source>
</evidence>
<evidence type="ECO:0000259" key="2">
    <source>
        <dbReference type="PROSITE" id="PS50110"/>
    </source>
</evidence>
<accession>A0A8H9L6V5</accession>
<dbReference type="CDD" id="cd17557">
    <property type="entry name" value="REC_Rcp-like"/>
    <property type="match status" value="1"/>
</dbReference>
<dbReference type="PANTHER" id="PTHR44520">
    <property type="entry name" value="RESPONSE REGULATOR RCP1-RELATED"/>
    <property type="match status" value="1"/>
</dbReference>
<comment type="caution">
    <text evidence="3">The sequence shown here is derived from an EMBL/GenBank/DDBJ whole genome shotgun (WGS) entry which is preliminary data.</text>
</comment>
<dbReference type="Gene3D" id="3.40.50.2300">
    <property type="match status" value="1"/>
</dbReference>
<proteinExistence type="predicted"/>
<evidence type="ECO:0000256" key="1">
    <source>
        <dbReference type="PROSITE-ProRule" id="PRU00169"/>
    </source>
</evidence>
<reference evidence="4" key="1">
    <citation type="journal article" date="2019" name="Int. J. Syst. Evol. Microbiol.">
        <title>The Global Catalogue of Microorganisms (GCM) 10K type strain sequencing project: providing services to taxonomists for standard genome sequencing and annotation.</title>
        <authorList>
            <consortium name="The Broad Institute Genomics Platform"/>
            <consortium name="The Broad Institute Genome Sequencing Center for Infectious Disease"/>
            <person name="Wu L."/>
            <person name="Ma J."/>
        </authorList>
    </citation>
    <scope>NUCLEOTIDE SEQUENCE [LARGE SCALE GENOMIC DNA]</scope>
    <source>
        <strain evidence="4">JCM 31047</strain>
    </source>
</reference>
<dbReference type="EMBL" id="BMQG01000003">
    <property type="protein sequence ID" value="GGM37380.1"/>
    <property type="molecule type" value="Genomic_DNA"/>
</dbReference>
<dbReference type="AlphaFoldDB" id="A0A8H9L6V5"/>
<dbReference type="PROSITE" id="PS50110">
    <property type="entry name" value="RESPONSE_REGULATORY"/>
    <property type="match status" value="1"/>
</dbReference>
<dbReference type="RefSeq" id="WP_229781092.1">
    <property type="nucleotide sequence ID" value="NZ_BMQG01000003.1"/>
</dbReference>
<name>A0A8H9L6V5_9DEIO</name>
<dbReference type="GO" id="GO:0000160">
    <property type="term" value="P:phosphorelay signal transduction system"/>
    <property type="evidence" value="ECO:0007669"/>
    <property type="project" value="InterPro"/>
</dbReference>
<protein>
    <submittedName>
        <fullName evidence="3">Response regulator</fullName>
    </submittedName>
</protein>
<dbReference type="InterPro" id="IPR001789">
    <property type="entry name" value="Sig_transdc_resp-reg_receiver"/>
</dbReference>
<feature type="domain" description="Response regulatory" evidence="2">
    <location>
        <begin position="10"/>
        <end position="131"/>
    </location>
</feature>
<dbReference type="InterPro" id="IPR011006">
    <property type="entry name" value="CheY-like_superfamily"/>
</dbReference>
<dbReference type="SMART" id="SM00448">
    <property type="entry name" value="REC"/>
    <property type="match status" value="1"/>
</dbReference>
<evidence type="ECO:0000313" key="4">
    <source>
        <dbReference type="Proteomes" id="UP000600547"/>
    </source>
</evidence>